<evidence type="ECO:0000313" key="1">
    <source>
        <dbReference type="EMBL" id="XDQ10255.1"/>
    </source>
</evidence>
<dbReference type="AlphaFoldDB" id="A0AB39MV57"/>
<reference evidence="1" key="1">
    <citation type="submission" date="2024-07" db="EMBL/GenBank/DDBJ databases">
        <authorList>
            <person name="Yu S.T."/>
        </authorList>
    </citation>
    <scope>NUCLEOTIDE SEQUENCE</scope>
    <source>
        <strain evidence="1">R11</strain>
    </source>
</reference>
<dbReference type="EMBL" id="CP163432">
    <property type="protein sequence ID" value="XDQ10255.1"/>
    <property type="molecule type" value="Genomic_DNA"/>
</dbReference>
<gene>
    <name evidence="1" type="ORF">AB5J55_11585</name>
</gene>
<dbReference type="RefSeq" id="WP_369270580.1">
    <property type="nucleotide sequence ID" value="NZ_CP163432.1"/>
</dbReference>
<accession>A0AB39MV57</accession>
<name>A0AB39MV57_9ACTN</name>
<sequence length="179" mass="19517">MFEIRIICDPADTDHILTALDTAFTAGPARHYPGREGQHRVYIRADHKHTPGPDVTDWPNATQAYANAPDPGGELVWLSNTEDRGREWLLRRAALMDRMASGLIPGYTASGSSALDLASRLMGLDGAVVGCNPRAYVRQQYAAWRQQQCGDHDTAARRVDDPGEDCGQAPCVCGPKAPF</sequence>
<organism evidence="1">
    <name type="scientific">Streptomyces sp. R11</name>
    <dbReference type="NCBI Taxonomy" id="3238625"/>
    <lineage>
        <taxon>Bacteria</taxon>
        <taxon>Bacillati</taxon>
        <taxon>Actinomycetota</taxon>
        <taxon>Actinomycetes</taxon>
        <taxon>Kitasatosporales</taxon>
        <taxon>Streptomycetaceae</taxon>
        <taxon>Streptomyces</taxon>
    </lineage>
</organism>
<protein>
    <submittedName>
        <fullName evidence="1">Uncharacterized protein</fullName>
    </submittedName>
</protein>
<proteinExistence type="predicted"/>